<reference evidence="6 7" key="1">
    <citation type="journal article" date="2014" name="Proc. Natl. Acad. Sci. U.S.A.">
        <title>Functional type 2 photosynthetic reaction centers found in the rare bacterial phylum Gemmatimonadetes.</title>
        <authorList>
            <person name="Zeng Y."/>
            <person name="Feng F."/>
            <person name="Medova H."/>
            <person name="Dean J."/>
            <person name="Koblizek M."/>
        </authorList>
    </citation>
    <scope>NUCLEOTIDE SEQUENCE [LARGE SCALE GENOMIC DNA]</scope>
    <source>
        <strain evidence="6 7">AP64</strain>
    </source>
</reference>
<reference evidence="6 7" key="2">
    <citation type="journal article" date="2016" name="Environ. Microbiol. Rep.">
        <title>Metagenomic evidence for the presence of phototrophic Gemmatimonadetes bacteria in diverse environments.</title>
        <authorList>
            <person name="Zeng Y."/>
            <person name="Baumbach J."/>
            <person name="Barbosa E.G."/>
            <person name="Azevedo V."/>
            <person name="Zhang C."/>
            <person name="Koblizek M."/>
        </authorList>
    </citation>
    <scope>NUCLEOTIDE SEQUENCE [LARGE SCALE GENOMIC DNA]</scope>
    <source>
        <strain evidence="6 7">AP64</strain>
    </source>
</reference>
<name>A0A143BHK2_9BACT</name>
<dbReference type="PRINTS" id="PR01006">
    <property type="entry name" value="FLGHOOKFLIE"/>
</dbReference>
<gene>
    <name evidence="4" type="primary">fliE</name>
    <name evidence="6" type="ORF">GEMMAAP_02375</name>
</gene>
<dbReference type="Pfam" id="PF02049">
    <property type="entry name" value="FliE"/>
    <property type="match status" value="1"/>
</dbReference>
<sequence>MQTRLDLYARGLAEFGQDKALTQQLPITGESNNSFGDTLTKAINEVSDTRDRAGDLVQRFANGENVELHQVMAASEEAGIALDMMIELRNKVVEAYRTVISMQS</sequence>
<evidence type="ECO:0000313" key="7">
    <source>
        <dbReference type="Proteomes" id="UP000076404"/>
    </source>
</evidence>
<dbReference type="GO" id="GO:0071973">
    <property type="term" value="P:bacterial-type flagellum-dependent cell motility"/>
    <property type="evidence" value="ECO:0007669"/>
    <property type="project" value="InterPro"/>
</dbReference>
<evidence type="ECO:0000256" key="4">
    <source>
        <dbReference type="HAMAP-Rule" id="MF_00724"/>
    </source>
</evidence>
<dbReference type="AlphaFoldDB" id="A0A143BHK2"/>
<evidence type="ECO:0000256" key="2">
    <source>
        <dbReference type="ARBA" id="ARBA00009272"/>
    </source>
</evidence>
<comment type="similarity">
    <text evidence="2 4">Belongs to the FliE family.</text>
</comment>
<dbReference type="PANTHER" id="PTHR34653">
    <property type="match status" value="1"/>
</dbReference>
<dbReference type="EMBL" id="CP011454">
    <property type="protein sequence ID" value="AMW03992.1"/>
    <property type="molecule type" value="Genomic_DNA"/>
</dbReference>
<keyword evidence="7" id="KW-1185">Reference proteome</keyword>
<dbReference type="STRING" id="1379270.GEMMAAP_02375"/>
<keyword evidence="3 4" id="KW-0975">Bacterial flagellum</keyword>
<dbReference type="RefSeq" id="WP_053333972.1">
    <property type="nucleotide sequence ID" value="NZ_CP011454.1"/>
</dbReference>
<dbReference type="GO" id="GO:0005198">
    <property type="term" value="F:structural molecule activity"/>
    <property type="evidence" value="ECO:0007669"/>
    <property type="project" value="UniProtKB-UniRule"/>
</dbReference>
<comment type="subcellular location">
    <subcellularLocation>
        <location evidence="1 4">Bacterial flagellum basal body</location>
    </subcellularLocation>
</comment>
<accession>A0A143BHK2</accession>
<dbReference type="GO" id="GO:0003774">
    <property type="term" value="F:cytoskeletal motor activity"/>
    <property type="evidence" value="ECO:0007669"/>
    <property type="project" value="InterPro"/>
</dbReference>
<dbReference type="InterPro" id="IPR001624">
    <property type="entry name" value="FliE"/>
</dbReference>
<proteinExistence type="inferred from homology"/>
<dbReference type="HAMAP" id="MF_00724">
    <property type="entry name" value="FliE"/>
    <property type="match status" value="1"/>
</dbReference>
<dbReference type="eggNOG" id="COG1677">
    <property type="taxonomic scope" value="Bacteria"/>
</dbReference>
<evidence type="ECO:0000256" key="5">
    <source>
        <dbReference type="NCBIfam" id="TIGR00205"/>
    </source>
</evidence>
<dbReference type="GO" id="GO:0009425">
    <property type="term" value="C:bacterial-type flagellum basal body"/>
    <property type="evidence" value="ECO:0007669"/>
    <property type="project" value="UniProtKB-SubCell"/>
</dbReference>
<evidence type="ECO:0000313" key="6">
    <source>
        <dbReference type="EMBL" id="AMW03992.1"/>
    </source>
</evidence>
<dbReference type="Proteomes" id="UP000076404">
    <property type="component" value="Chromosome"/>
</dbReference>
<dbReference type="OrthoDB" id="9812413at2"/>
<evidence type="ECO:0000256" key="3">
    <source>
        <dbReference type="ARBA" id="ARBA00023143"/>
    </source>
</evidence>
<evidence type="ECO:0000256" key="1">
    <source>
        <dbReference type="ARBA" id="ARBA00004117"/>
    </source>
</evidence>
<protein>
    <recommendedName>
        <fullName evidence="4 5">Flagellar hook-basal body complex protein FliE</fullName>
    </recommendedName>
</protein>
<dbReference type="KEGG" id="gph:GEMMAAP_02375"/>
<dbReference type="NCBIfam" id="TIGR00205">
    <property type="entry name" value="fliE"/>
    <property type="match status" value="1"/>
</dbReference>
<organism evidence="6 7">
    <name type="scientific">Gemmatimonas phototrophica</name>
    <dbReference type="NCBI Taxonomy" id="1379270"/>
    <lineage>
        <taxon>Bacteria</taxon>
        <taxon>Pseudomonadati</taxon>
        <taxon>Gemmatimonadota</taxon>
        <taxon>Gemmatimonadia</taxon>
        <taxon>Gemmatimonadales</taxon>
        <taxon>Gemmatimonadaceae</taxon>
        <taxon>Gemmatimonas</taxon>
    </lineage>
</organism>
<dbReference type="PANTHER" id="PTHR34653:SF1">
    <property type="entry name" value="FLAGELLAR HOOK-BASAL BODY COMPLEX PROTEIN FLIE"/>
    <property type="match status" value="1"/>
</dbReference>